<dbReference type="Proteomes" id="UP000244755">
    <property type="component" value="Chromosome 1"/>
</dbReference>
<evidence type="ECO:0000313" key="2">
    <source>
        <dbReference type="Proteomes" id="UP000244755"/>
    </source>
</evidence>
<dbReference type="RefSeq" id="WP_099952535.1">
    <property type="nucleotide sequence ID" value="NZ_CP028843.1"/>
</dbReference>
<organism evidence="1 2">
    <name type="scientific">Methylobacterium currus</name>
    <dbReference type="NCBI Taxonomy" id="2051553"/>
    <lineage>
        <taxon>Bacteria</taxon>
        <taxon>Pseudomonadati</taxon>
        <taxon>Pseudomonadota</taxon>
        <taxon>Alphaproteobacteria</taxon>
        <taxon>Hyphomicrobiales</taxon>
        <taxon>Methylobacteriaceae</taxon>
        <taxon>Methylobacterium</taxon>
    </lineage>
</organism>
<dbReference type="AlphaFoldDB" id="A0A2R4WGG8"/>
<dbReference type="OrthoDB" id="8265788at2"/>
<reference evidence="1 2" key="1">
    <citation type="submission" date="2018-04" db="EMBL/GenBank/DDBJ databases">
        <title>Methylobacterium sp. PR1016A genome.</title>
        <authorList>
            <person name="Park W."/>
        </authorList>
    </citation>
    <scope>NUCLEOTIDE SEQUENCE [LARGE SCALE GENOMIC DNA]</scope>
    <source>
        <strain evidence="1 2">PR1016A</strain>
    </source>
</reference>
<dbReference type="EMBL" id="CP028843">
    <property type="protein sequence ID" value="AWB20636.1"/>
    <property type="molecule type" value="Genomic_DNA"/>
</dbReference>
<gene>
    <name evidence="1" type="ORF">DA075_06615</name>
</gene>
<sequence>MSAFTTTVSIPLDKVVSQIITAVEGGITYWASTFHHVSSEHEPKERPWYADQTLYEGAFDIKVLIHEEHKAGEGIEYHLTREKLQSGLDFLAKNRPARLKEVLDESGDADTADEFMQACLFGELIYG</sequence>
<keyword evidence="2" id="KW-1185">Reference proteome</keyword>
<name>A0A2R4WGG8_9HYPH</name>
<proteinExistence type="predicted"/>
<evidence type="ECO:0000313" key="1">
    <source>
        <dbReference type="EMBL" id="AWB20636.1"/>
    </source>
</evidence>
<protein>
    <submittedName>
        <fullName evidence="1">Uncharacterized protein</fullName>
    </submittedName>
</protein>
<dbReference type="KEGG" id="mee:DA075_06615"/>
<accession>A0A2R4WGG8</accession>